<dbReference type="InterPro" id="IPR004155">
    <property type="entry name" value="PBS_lyase_HEAT"/>
</dbReference>
<name>A0A290Z8C3_9PSEU</name>
<evidence type="ECO:0008006" key="4">
    <source>
        <dbReference type="Google" id="ProtNLM"/>
    </source>
</evidence>
<organism evidence="2 3">
    <name type="scientific">Actinosynnema pretiosum</name>
    <dbReference type="NCBI Taxonomy" id="42197"/>
    <lineage>
        <taxon>Bacteria</taxon>
        <taxon>Bacillati</taxon>
        <taxon>Actinomycetota</taxon>
        <taxon>Actinomycetes</taxon>
        <taxon>Pseudonocardiales</taxon>
        <taxon>Pseudonocardiaceae</taxon>
        <taxon>Actinosynnema</taxon>
    </lineage>
</organism>
<dbReference type="RefSeq" id="WP_096495112.1">
    <property type="nucleotide sequence ID" value="NZ_CP023445.1"/>
</dbReference>
<dbReference type="InterPro" id="IPR011989">
    <property type="entry name" value="ARM-like"/>
</dbReference>
<dbReference type="SMART" id="SM00567">
    <property type="entry name" value="EZ_HEAT"/>
    <property type="match status" value="3"/>
</dbReference>
<protein>
    <recommendedName>
        <fullName evidence="4">PBS lyase</fullName>
    </recommendedName>
</protein>
<feature type="region of interest" description="Disordered" evidence="1">
    <location>
        <begin position="449"/>
        <end position="468"/>
    </location>
</feature>
<dbReference type="Pfam" id="PF13646">
    <property type="entry name" value="HEAT_2"/>
    <property type="match status" value="1"/>
</dbReference>
<evidence type="ECO:0000256" key="1">
    <source>
        <dbReference type="SAM" id="MobiDB-lite"/>
    </source>
</evidence>
<keyword evidence="3" id="KW-1185">Reference proteome</keyword>
<accession>A0A290Z8C3</accession>
<dbReference type="Proteomes" id="UP000218505">
    <property type="component" value="Chromosome"/>
</dbReference>
<dbReference type="Gene3D" id="1.25.10.10">
    <property type="entry name" value="Leucine-rich Repeat Variant"/>
    <property type="match status" value="2"/>
</dbReference>
<dbReference type="KEGG" id="apre:CNX65_19955"/>
<dbReference type="AlphaFoldDB" id="A0A290Z8C3"/>
<dbReference type="InterPro" id="IPR016024">
    <property type="entry name" value="ARM-type_fold"/>
</dbReference>
<gene>
    <name evidence="2" type="ORF">CNX65_19955</name>
</gene>
<evidence type="ECO:0000313" key="2">
    <source>
        <dbReference type="EMBL" id="ATE55277.1"/>
    </source>
</evidence>
<sequence length="590" mass="62617">MRWAERPAGEADPAVSPAEWAALAASAEPGEAARGIAGLETTPGWEPHEATADLLPVLLALVSDTGTHHRPRITRLLARLTDPDRTWSTPVPTGWEAGLTALLSDGDPLVRRQATRLVACAVRAPERALRARLEVEADRGVRHDLLRALGAHADQGVEALVEDALDEATWSGSGWLDWESRATPIGQVVRDSGELLADDPGAVAEFAAGVVARGGVEHRLAALGCAMRALGRWRDPAPVPLVGRLLDDSASRVRRWATVVAAHLGPEAREHADRLAELAGRERGSLRDAALWALARQEDPRCLPGLVELLGGDVLSFAPTRGLSPLEHAPWPFRTELIDVLIPLRAHADALLPPITECLVAPERFEAGGWRLLRVLVAWGPAALPALPALVGLLARPGRHHGLVAVTIGRLGPGAIGAADALRAVAERWAEPVERALWEIGAIPLPSLAELTSGSPQPPGTPGSFPSHDPAAAVVLRELLATSDDEHSRAGACHALWRITGDAGEVAPVLARTAAPLRDGFRAASATALRHLAEIGAADGEVLALARTLADRPDRIGHHQGWRLISPEPIAQDQDVRESASRLLGESLPW</sequence>
<dbReference type="EMBL" id="CP023445">
    <property type="protein sequence ID" value="ATE55277.1"/>
    <property type="molecule type" value="Genomic_DNA"/>
</dbReference>
<evidence type="ECO:0000313" key="3">
    <source>
        <dbReference type="Proteomes" id="UP000218505"/>
    </source>
</evidence>
<reference evidence="2" key="1">
    <citation type="submission" date="2017-09" db="EMBL/GenBank/DDBJ databases">
        <title>Complete Genome Sequence of ansamitocin-producing Bacterium Actinosynnema pretiosum X47.</title>
        <authorList>
            <person name="Cao G."/>
            <person name="Zong G."/>
            <person name="Zhong C."/>
            <person name="Fu J."/>
        </authorList>
    </citation>
    <scope>NUCLEOTIDE SEQUENCE [LARGE SCALE GENOMIC DNA]</scope>
    <source>
        <strain evidence="2">X47</strain>
    </source>
</reference>
<dbReference type="SUPFAM" id="SSF48371">
    <property type="entry name" value="ARM repeat"/>
    <property type="match status" value="2"/>
</dbReference>
<proteinExistence type="predicted"/>